<dbReference type="VEuPathDB" id="TriTrypDB:C3747_98g91"/>
<dbReference type="EMBL" id="PRFA01000044">
    <property type="protein sequence ID" value="PWU91277.1"/>
    <property type="molecule type" value="Genomic_DNA"/>
</dbReference>
<feature type="region of interest" description="Disordered" evidence="1">
    <location>
        <begin position="1"/>
        <end position="34"/>
    </location>
</feature>
<dbReference type="VEuPathDB" id="TriTrypDB:TcCLB.505165.10"/>
<dbReference type="VEuPathDB" id="TriTrypDB:TCSYLVIO_002951"/>
<dbReference type="InterPro" id="IPR012677">
    <property type="entry name" value="Nucleotide-bd_a/b_plait_sf"/>
</dbReference>
<dbReference type="VEuPathDB" id="TriTrypDB:TcCLB.510007.30"/>
<dbReference type="Gene3D" id="3.30.70.330">
    <property type="match status" value="1"/>
</dbReference>
<reference evidence="2 3" key="1">
    <citation type="journal article" date="2018" name="Microb. Genom.">
        <title>Expanding an expanded genome: long-read sequencing of Trypanosoma cruzi.</title>
        <authorList>
            <person name="Berna L."/>
            <person name="Rodriguez M."/>
            <person name="Chiribao M.L."/>
            <person name="Parodi-Talice A."/>
            <person name="Pita S."/>
            <person name="Rijo G."/>
            <person name="Alvarez-Valin F."/>
            <person name="Robello C."/>
        </authorList>
    </citation>
    <scope>NUCLEOTIDE SEQUENCE [LARGE SCALE GENOMIC DNA]</scope>
    <source>
        <strain evidence="2 3">Dm28c</strain>
    </source>
</reference>
<dbReference type="Proteomes" id="UP000246121">
    <property type="component" value="Unassembled WGS sequence"/>
</dbReference>
<dbReference type="VEuPathDB" id="TriTrypDB:BCY84_21636"/>
<dbReference type="VEuPathDB" id="TriTrypDB:TcG_01416"/>
<evidence type="ECO:0000313" key="2">
    <source>
        <dbReference type="EMBL" id="PWU91277.1"/>
    </source>
</evidence>
<evidence type="ECO:0000256" key="1">
    <source>
        <dbReference type="SAM" id="MobiDB-lite"/>
    </source>
</evidence>
<dbReference type="VEuPathDB" id="TriTrypDB:C4B63_44g179"/>
<dbReference type="GO" id="GO:0003676">
    <property type="term" value="F:nucleic acid binding"/>
    <property type="evidence" value="ECO:0007669"/>
    <property type="project" value="InterPro"/>
</dbReference>
<sequence>MGRRPRQAVHMVNKNFPTPTGHTPSDEHNTAPPPFTLARDTEVEPTLRYPFTYHGPSNYENFSKRQHRDFKALSKEERQRLVEEEAADTDLLARTVHLRFLPSGMLQGELAALCLECGEFLRVRLCGNFTVTQNWIYGFVEFADCRGAERMLQRSGMELPNGSGKPPLRLKCDTAKQAIVDRVFHDADPATNMKCIFGSGNFAYRTLKEAVDSYYNLKRKESEMMAAQRNSQFHSSIGNKNSYTPRGYEVRDINGTWHTPAPRHYPKAQEGPAALMCPPALAGGYRSQSLSNSDEEPAGITPPLHVSATHGNGIVSGECVRTPPPYPHPTQQIRLPNRLGIGINYDERSDGAMSHDGKNLPQFMPPFTAVPLGFEPNFPLPSIPQDPTVARGKALVLSSIRDAQTFFATGEKFYDAVGSLRALLSVLDDHILRVARLEVPKGTVNTLVKHGGTEEEDDDEETTQRLTQLRLLAHFFLSFLYLQKGKNEECLSSIHSVVMCCSSIPVKKTQRTCPSTAPAGPASLARTHAVCESSGIQANGEKNEKEEQKEEEVLPIGSDLSANEETSCTFNPISQAFDFFGEINFGGEDENEAAVVNAALGVLPLEEHDTSLERLGSHKEQSHERAMNLHAYVLNILLAIGLSMELVQPVVTRCVYVLASTRSKEVFGATLPELEQTLLDGGVHRLRPVLFPQVEDCNFVKVFFESLNLSETMSDDVFWSSLLPNHMVRFFPRPRGDAPWQFC</sequence>
<comment type="caution">
    <text evidence="2">The sequence shown here is derived from an EMBL/GenBank/DDBJ whole genome shotgun (WGS) entry which is preliminary data.</text>
</comment>
<dbReference type="VEuPathDB" id="TriTrypDB:TcCL_NonESM06480"/>
<name>A0A2V2V3X7_TRYCR</name>
<dbReference type="VEuPathDB" id="TriTrypDB:TcYC6_0106920"/>
<dbReference type="VEuPathDB" id="TriTrypDB:TcBrA4_0033720"/>
<organism evidence="2 3">
    <name type="scientific">Trypanosoma cruzi</name>
    <dbReference type="NCBI Taxonomy" id="5693"/>
    <lineage>
        <taxon>Eukaryota</taxon>
        <taxon>Discoba</taxon>
        <taxon>Euglenozoa</taxon>
        <taxon>Kinetoplastea</taxon>
        <taxon>Metakinetoplastina</taxon>
        <taxon>Trypanosomatida</taxon>
        <taxon>Trypanosomatidae</taxon>
        <taxon>Trypanosoma</taxon>
        <taxon>Schizotrypanum</taxon>
    </lineage>
</organism>
<dbReference type="SUPFAM" id="SSF54928">
    <property type="entry name" value="RNA-binding domain, RBD"/>
    <property type="match status" value="1"/>
</dbReference>
<proteinExistence type="predicted"/>
<evidence type="ECO:0000313" key="3">
    <source>
        <dbReference type="Proteomes" id="UP000246121"/>
    </source>
</evidence>
<accession>A0A2V2V3X7</accession>
<dbReference type="VEuPathDB" id="TriTrypDB:TCDM_04824"/>
<dbReference type="InterPro" id="IPR035979">
    <property type="entry name" value="RBD_domain_sf"/>
</dbReference>
<gene>
    <name evidence="2" type="ORF">C4B63_44g179</name>
</gene>
<protein>
    <submittedName>
        <fullName evidence="2">Putative RNA-binding protein</fullName>
    </submittedName>
</protein>
<dbReference type="VEuPathDB" id="TriTrypDB:Tc_MARK_1660"/>
<dbReference type="AlphaFoldDB" id="A0A2V2V3X7"/>
<dbReference type="VEuPathDB" id="TriTrypDB:TcCLB.505007.10"/>